<dbReference type="Proteomes" id="UP001220228">
    <property type="component" value="Chromosome"/>
</dbReference>
<evidence type="ECO:0000259" key="2">
    <source>
        <dbReference type="Pfam" id="PF13240"/>
    </source>
</evidence>
<feature type="domain" description="Zinc-ribbon" evidence="2">
    <location>
        <begin position="11"/>
        <end position="33"/>
    </location>
</feature>
<feature type="transmembrane region" description="Helical" evidence="1">
    <location>
        <begin position="71"/>
        <end position="92"/>
    </location>
</feature>
<gene>
    <name evidence="3" type="ORF">LHUE1_001042</name>
</gene>
<evidence type="ECO:0000256" key="1">
    <source>
        <dbReference type="SAM" id="Phobius"/>
    </source>
</evidence>
<accession>A0ABY8DTC3</accession>
<proteinExistence type="predicted"/>
<evidence type="ECO:0000313" key="3">
    <source>
        <dbReference type="EMBL" id="WFB40261.1"/>
    </source>
</evidence>
<dbReference type="Pfam" id="PF13240">
    <property type="entry name" value="Zn_Ribbon_1"/>
    <property type="match status" value="1"/>
</dbReference>
<sequence>MKTEGDVAIMFCPNCGAKVPEEADFCPNCGQPLNAKLKAQTAGYQKAEESAAPAETEKIVKPAKLQKSHRSVIIGVLIALVVVVCGYVFVYAPNMAKQAVLSNGFTGERGYSVQINALKRTVTIQVGSDQLSNISGAFMSGGFSTYPINQEKQMAKAANDLSGKVIGQWHIKEVTMKKDQKTPIDLWEFTGTKETMRYQDTDDFRAAKDAYDAKEKQAADEDQAQSNADSAIGGAIFGGILGWVLSR</sequence>
<keyword evidence="1" id="KW-0472">Membrane</keyword>
<organism evidence="3 4">
    <name type="scientific">Lacticaseibacillus huelsenbergensis</name>
    <dbReference type="NCBI Taxonomy" id="3035291"/>
    <lineage>
        <taxon>Bacteria</taxon>
        <taxon>Bacillati</taxon>
        <taxon>Bacillota</taxon>
        <taxon>Bacilli</taxon>
        <taxon>Lactobacillales</taxon>
        <taxon>Lactobacillaceae</taxon>
        <taxon>Lacticaseibacillus</taxon>
    </lineage>
</organism>
<keyword evidence="1" id="KW-1133">Transmembrane helix</keyword>
<dbReference type="EMBL" id="CP120687">
    <property type="protein sequence ID" value="WFB40261.1"/>
    <property type="molecule type" value="Genomic_DNA"/>
</dbReference>
<keyword evidence="4" id="KW-1185">Reference proteome</keyword>
<evidence type="ECO:0000313" key="4">
    <source>
        <dbReference type="Proteomes" id="UP001220228"/>
    </source>
</evidence>
<reference evidence="3 4" key="1">
    <citation type="submission" date="2023-03" db="EMBL/GenBank/DDBJ databases">
        <authorList>
            <person name="Ruckert-Reed C."/>
        </authorList>
    </citation>
    <scope>NUCLEOTIDE SEQUENCE [LARGE SCALE GENOMIC DNA]</scope>
    <source>
        <strain evidence="3 4">DSM 115425</strain>
    </source>
</reference>
<name>A0ABY8DTC3_9LACO</name>
<keyword evidence="1" id="KW-0812">Transmembrane</keyword>
<dbReference type="InterPro" id="IPR026870">
    <property type="entry name" value="Zinc_ribbon_dom"/>
</dbReference>
<dbReference type="RefSeq" id="WP_049172721.1">
    <property type="nucleotide sequence ID" value="NZ_CP120687.1"/>
</dbReference>
<protein>
    <submittedName>
        <fullName evidence="3">Zinc ribbon domain-containing protein</fullName>
    </submittedName>
</protein>